<dbReference type="InterPro" id="IPR036890">
    <property type="entry name" value="HATPase_C_sf"/>
</dbReference>
<dbReference type="AlphaFoldDB" id="A0A1Y0I1V5"/>
<keyword evidence="1" id="KW-0812">Transmembrane</keyword>
<dbReference type="Proteomes" id="UP000196027">
    <property type="component" value="Chromosome"/>
</dbReference>
<name>A0A1Y0I1V5_9GAMM</name>
<dbReference type="GO" id="GO:0000155">
    <property type="term" value="F:phosphorelay sensor kinase activity"/>
    <property type="evidence" value="ECO:0007669"/>
    <property type="project" value="InterPro"/>
</dbReference>
<accession>A0A1Y0I1V5</accession>
<gene>
    <name evidence="3" type="ORF">OLMES_0374</name>
</gene>
<dbReference type="RefSeq" id="WP_087459675.1">
    <property type="nucleotide sequence ID" value="NZ_CP021425.1"/>
</dbReference>
<dbReference type="PANTHER" id="PTHR34220:SF7">
    <property type="entry name" value="SENSOR HISTIDINE KINASE YPDA"/>
    <property type="match status" value="1"/>
</dbReference>
<dbReference type="KEGG" id="ome:OLMES_0374"/>
<protein>
    <submittedName>
        <fullName evidence="3">Signal transduction histidine kinase</fullName>
    </submittedName>
</protein>
<feature type="transmembrane region" description="Helical" evidence="1">
    <location>
        <begin position="66"/>
        <end position="87"/>
    </location>
</feature>
<evidence type="ECO:0000313" key="4">
    <source>
        <dbReference type="Proteomes" id="UP000196027"/>
    </source>
</evidence>
<dbReference type="OrthoDB" id="2514702at2"/>
<organism evidence="3 4">
    <name type="scientific">Oleiphilus messinensis</name>
    <dbReference type="NCBI Taxonomy" id="141451"/>
    <lineage>
        <taxon>Bacteria</taxon>
        <taxon>Pseudomonadati</taxon>
        <taxon>Pseudomonadota</taxon>
        <taxon>Gammaproteobacteria</taxon>
        <taxon>Oceanospirillales</taxon>
        <taxon>Oleiphilaceae</taxon>
        <taxon>Oleiphilus</taxon>
    </lineage>
</organism>
<keyword evidence="4" id="KW-1185">Reference proteome</keyword>
<keyword evidence="1" id="KW-1133">Transmembrane helix</keyword>
<feature type="transmembrane region" description="Helical" evidence="1">
    <location>
        <begin position="149"/>
        <end position="169"/>
    </location>
</feature>
<sequence length="380" mass="42947">MAQSHAQLTSKPRPRDNVVDFFLPDLCKVHSVIFLVIVTELVALVFTLVQPNTGPRSWTDVIDWNFLGLVSLFGQCLVLSCAAVLCIARNWLSTLSVRVASLLCFSLILVITLIFSLMVDHFFAGLSLSEMTGRPISASESWLGVNHWFVIRNLIIGAIISGIILRYFYLQYQWQNQRQAETRAKLQALQSRIRPHFLFNSMNSIASLIAIDPDKAENAVLDLSELFRATLKTDQLLIPIGDELSLCRRYLNIEKLRLGSRLDVLWDIRELPKRVQIPPLTLQPLVENAIYHGIQPIKSGGTIHVLAYQKNNSVYVMISNPYKNELQQPHRNDDQPTHKGNQVALDNIRSRLQGIYGPSAVLKSSTKSETYTVTLRFPLS</sequence>
<feature type="transmembrane region" description="Helical" evidence="1">
    <location>
        <begin position="21"/>
        <end position="46"/>
    </location>
</feature>
<dbReference type="PANTHER" id="PTHR34220">
    <property type="entry name" value="SENSOR HISTIDINE KINASE YPDA"/>
    <property type="match status" value="1"/>
</dbReference>
<feature type="transmembrane region" description="Helical" evidence="1">
    <location>
        <begin position="99"/>
        <end position="119"/>
    </location>
</feature>
<dbReference type="Pfam" id="PF06580">
    <property type="entry name" value="His_kinase"/>
    <property type="match status" value="1"/>
</dbReference>
<reference evidence="3 4" key="1">
    <citation type="submission" date="2017-05" db="EMBL/GenBank/DDBJ databases">
        <title>Genomic insights into alkan degradation activity of Oleiphilus messinensis.</title>
        <authorList>
            <person name="Kozyavkin S.A."/>
            <person name="Slesarev A.I."/>
            <person name="Golyshin P.N."/>
            <person name="Korzhenkov A."/>
            <person name="Golyshina O.N."/>
            <person name="Toshchakov S.V."/>
        </authorList>
    </citation>
    <scope>NUCLEOTIDE SEQUENCE [LARGE SCALE GENOMIC DNA]</scope>
    <source>
        <strain evidence="3 4">ME102</strain>
    </source>
</reference>
<dbReference type="InterPro" id="IPR050640">
    <property type="entry name" value="Bact_2-comp_sensor_kinase"/>
</dbReference>
<keyword evidence="3" id="KW-0808">Transferase</keyword>
<feature type="domain" description="Signal transduction histidine kinase internal region" evidence="2">
    <location>
        <begin position="184"/>
        <end position="262"/>
    </location>
</feature>
<keyword evidence="3" id="KW-0418">Kinase</keyword>
<dbReference type="SUPFAM" id="SSF55874">
    <property type="entry name" value="ATPase domain of HSP90 chaperone/DNA topoisomerase II/histidine kinase"/>
    <property type="match status" value="1"/>
</dbReference>
<evidence type="ECO:0000256" key="1">
    <source>
        <dbReference type="SAM" id="Phobius"/>
    </source>
</evidence>
<proteinExistence type="predicted"/>
<dbReference type="EMBL" id="CP021425">
    <property type="protein sequence ID" value="ARU54478.1"/>
    <property type="molecule type" value="Genomic_DNA"/>
</dbReference>
<dbReference type="InterPro" id="IPR010559">
    <property type="entry name" value="Sig_transdc_His_kin_internal"/>
</dbReference>
<dbReference type="Gene3D" id="3.30.565.10">
    <property type="entry name" value="Histidine kinase-like ATPase, C-terminal domain"/>
    <property type="match status" value="1"/>
</dbReference>
<evidence type="ECO:0000313" key="3">
    <source>
        <dbReference type="EMBL" id="ARU54478.1"/>
    </source>
</evidence>
<keyword evidence="1" id="KW-0472">Membrane</keyword>
<evidence type="ECO:0000259" key="2">
    <source>
        <dbReference type="Pfam" id="PF06580"/>
    </source>
</evidence>
<dbReference type="GO" id="GO:0016020">
    <property type="term" value="C:membrane"/>
    <property type="evidence" value="ECO:0007669"/>
    <property type="project" value="InterPro"/>
</dbReference>